<keyword evidence="2" id="KW-0732">Signal</keyword>
<feature type="chain" id="PRO_5022820637" evidence="2">
    <location>
        <begin position="18"/>
        <end position="110"/>
    </location>
</feature>
<feature type="region of interest" description="Disordered" evidence="1">
    <location>
        <begin position="86"/>
        <end position="110"/>
    </location>
</feature>
<gene>
    <name evidence="3" type="ORF">ED733_003404</name>
</gene>
<organism evidence="3 4">
    <name type="scientific">Metarhizium rileyi (strain RCEF 4871)</name>
    <name type="common">Nomuraea rileyi</name>
    <dbReference type="NCBI Taxonomy" id="1649241"/>
    <lineage>
        <taxon>Eukaryota</taxon>
        <taxon>Fungi</taxon>
        <taxon>Dikarya</taxon>
        <taxon>Ascomycota</taxon>
        <taxon>Pezizomycotina</taxon>
        <taxon>Sordariomycetes</taxon>
        <taxon>Hypocreomycetidae</taxon>
        <taxon>Hypocreales</taxon>
        <taxon>Clavicipitaceae</taxon>
        <taxon>Metarhizium</taxon>
    </lineage>
</organism>
<evidence type="ECO:0000256" key="2">
    <source>
        <dbReference type="SAM" id="SignalP"/>
    </source>
</evidence>
<feature type="signal peptide" evidence="2">
    <location>
        <begin position="1"/>
        <end position="17"/>
    </location>
</feature>
<dbReference type="EMBL" id="SBHS01000018">
    <property type="protein sequence ID" value="TWU73402.1"/>
    <property type="molecule type" value="Genomic_DNA"/>
</dbReference>
<accession>A0A5C6G6J1</accession>
<name>A0A5C6G6J1_METRR</name>
<dbReference type="AlphaFoldDB" id="A0A5C6G6J1"/>
<evidence type="ECO:0000313" key="4">
    <source>
        <dbReference type="Proteomes" id="UP000317257"/>
    </source>
</evidence>
<evidence type="ECO:0000256" key="1">
    <source>
        <dbReference type="SAM" id="MobiDB-lite"/>
    </source>
</evidence>
<feature type="compositionally biased region" description="Basic and acidic residues" evidence="1">
    <location>
        <begin position="89"/>
        <end position="110"/>
    </location>
</feature>
<reference evidence="4" key="1">
    <citation type="submission" date="2018-12" db="EMBL/GenBank/DDBJ databases">
        <title>The complete genome of Metarhizium rileyi, a key fungal pathogen of Lepidoptera.</title>
        <authorList>
            <person name="Binneck E."/>
            <person name="Lastra C.C.L."/>
            <person name="Sosa-Gomez D.R."/>
        </authorList>
    </citation>
    <scope>NUCLEOTIDE SEQUENCE [LARGE SCALE GENOMIC DNA]</scope>
    <source>
        <strain evidence="4">Cep018-CH2</strain>
    </source>
</reference>
<protein>
    <submittedName>
        <fullName evidence="3">Uncharacterized protein</fullName>
    </submittedName>
</protein>
<evidence type="ECO:0000313" key="3">
    <source>
        <dbReference type="EMBL" id="TWU73402.1"/>
    </source>
</evidence>
<dbReference type="Proteomes" id="UP000317257">
    <property type="component" value="Unassembled WGS sequence"/>
</dbReference>
<sequence>MKFSLALVAAFATSSLALPRGSLREKVQKYCMQEMGQKFGIQQGPLRPICKEITQRCMEASVYGQSLEDLQGCISLYLDPATYKSGAGKADKGPQREGAEDEVKKVKLTW</sequence>
<proteinExistence type="predicted"/>
<comment type="caution">
    <text evidence="3">The sequence shown here is derived from an EMBL/GenBank/DDBJ whole genome shotgun (WGS) entry which is preliminary data.</text>
</comment>